<dbReference type="EMBL" id="BMFG01000003">
    <property type="protein sequence ID" value="GGD22102.1"/>
    <property type="molecule type" value="Genomic_DNA"/>
</dbReference>
<gene>
    <name evidence="1" type="ORF">GCM10011343_10570</name>
</gene>
<keyword evidence="2" id="KW-1185">Reference proteome</keyword>
<protein>
    <submittedName>
        <fullName evidence="1">DUF4837 domain-containing protein</fullName>
    </submittedName>
</protein>
<dbReference type="AlphaFoldDB" id="A0A916XYM1"/>
<accession>A0A916XYM1</accession>
<dbReference type="Proteomes" id="UP000625735">
    <property type="component" value="Unassembled WGS sequence"/>
</dbReference>
<dbReference type="Pfam" id="PF16125">
    <property type="entry name" value="DUF4837"/>
    <property type="match status" value="1"/>
</dbReference>
<evidence type="ECO:0000313" key="2">
    <source>
        <dbReference type="Proteomes" id="UP000625735"/>
    </source>
</evidence>
<dbReference type="InterPro" id="IPR032286">
    <property type="entry name" value="DUF4837"/>
</dbReference>
<sequence length="325" mass="36924">MKNIIFTIVAALVLFSCKEEQQQKTSLKDSSGKINSLSVIIENQMWGGEVGDSIRSKFAAPVDGLPQQEPLFNISQYAPKLFEGFMTNSRTILIVTKTEQANFEIKKNVYAQPQTIVYVSGNTISEIINKLEEHSKEIISTFKAGEILENQRRIAISLLDDSKIKKKFNISLKIPTAYKYIIEEDKFFWIRKELTSGNNSILIYEVPIATIEEDPNFVSSIITLRDSIGQKHIQGTLANTHMVTEDSYAPYFSKITLKGKEAFETKGTWELKNDFMAGPFINYAIKDEANQRYLVVEGFCYNPSTSKRDLMHELEAIIKSITFLN</sequence>
<evidence type="ECO:0000313" key="1">
    <source>
        <dbReference type="EMBL" id="GGD22102.1"/>
    </source>
</evidence>
<proteinExistence type="predicted"/>
<comment type="caution">
    <text evidence="1">The sequence shown here is derived from an EMBL/GenBank/DDBJ whole genome shotgun (WGS) entry which is preliminary data.</text>
</comment>
<reference evidence="1" key="1">
    <citation type="journal article" date="2014" name="Int. J. Syst. Evol. Microbiol.">
        <title>Complete genome sequence of Corynebacterium casei LMG S-19264T (=DSM 44701T), isolated from a smear-ripened cheese.</title>
        <authorList>
            <consortium name="US DOE Joint Genome Institute (JGI-PGF)"/>
            <person name="Walter F."/>
            <person name="Albersmeier A."/>
            <person name="Kalinowski J."/>
            <person name="Ruckert C."/>
        </authorList>
    </citation>
    <scope>NUCLEOTIDE SEQUENCE</scope>
    <source>
        <strain evidence="1">CGMCC 1.12506</strain>
    </source>
</reference>
<reference evidence="1" key="2">
    <citation type="submission" date="2020-09" db="EMBL/GenBank/DDBJ databases">
        <authorList>
            <person name="Sun Q."/>
            <person name="Zhou Y."/>
        </authorList>
    </citation>
    <scope>NUCLEOTIDE SEQUENCE</scope>
    <source>
        <strain evidence="1">CGMCC 1.12506</strain>
    </source>
</reference>
<name>A0A916XYM1_9FLAO</name>
<dbReference type="PROSITE" id="PS51257">
    <property type="entry name" value="PROKAR_LIPOPROTEIN"/>
    <property type="match status" value="1"/>
</dbReference>
<organism evidence="1 2">
    <name type="scientific">Flavobacterium orientale</name>
    <dbReference type="NCBI Taxonomy" id="1756020"/>
    <lineage>
        <taxon>Bacteria</taxon>
        <taxon>Pseudomonadati</taxon>
        <taxon>Bacteroidota</taxon>
        <taxon>Flavobacteriia</taxon>
        <taxon>Flavobacteriales</taxon>
        <taxon>Flavobacteriaceae</taxon>
        <taxon>Flavobacterium</taxon>
    </lineage>
</organism>
<dbReference type="RefSeq" id="WP_188361492.1">
    <property type="nucleotide sequence ID" value="NZ_BMFG01000003.1"/>
</dbReference>